<dbReference type="GO" id="GO:0005737">
    <property type="term" value="C:cytoplasm"/>
    <property type="evidence" value="ECO:0007669"/>
    <property type="project" value="UniProtKB-SubCell"/>
</dbReference>
<keyword evidence="6 13" id="KW-0489">Methyltransferase</keyword>
<dbReference type="PANTHER" id="PTHR30027:SF3">
    <property type="entry name" value="16S RRNA (URACIL(1498)-N(3))-METHYLTRANSFERASE"/>
    <property type="match status" value="1"/>
</dbReference>
<dbReference type="InterPro" id="IPR029028">
    <property type="entry name" value="Alpha/beta_knot_MTases"/>
</dbReference>
<dbReference type="Gene3D" id="2.40.240.20">
    <property type="entry name" value="Hypothetical PUA domain-like, domain 1"/>
    <property type="match status" value="1"/>
</dbReference>
<evidence type="ECO:0000256" key="8">
    <source>
        <dbReference type="ARBA" id="ARBA00022691"/>
    </source>
</evidence>
<dbReference type="InterPro" id="IPR046887">
    <property type="entry name" value="RsmE_PUA-like"/>
</dbReference>
<dbReference type="AlphaFoldDB" id="A0A1J5PG97"/>
<comment type="function">
    <text evidence="9">Specifically methylates the N3 position of the uracil ring of uridine 1498 (m3U1498) in 16S rRNA. Acts on the fully assembled 30S ribosomal subunit.</text>
</comment>
<dbReference type="EMBL" id="MLJW01006330">
    <property type="protein sequence ID" value="OIQ66839.1"/>
    <property type="molecule type" value="Genomic_DNA"/>
</dbReference>
<evidence type="ECO:0000259" key="11">
    <source>
        <dbReference type="Pfam" id="PF04452"/>
    </source>
</evidence>
<dbReference type="PIRSF" id="PIRSF015601">
    <property type="entry name" value="MTase_slr0722"/>
    <property type="match status" value="1"/>
</dbReference>
<evidence type="ECO:0000256" key="7">
    <source>
        <dbReference type="ARBA" id="ARBA00022679"/>
    </source>
</evidence>
<dbReference type="Pfam" id="PF04452">
    <property type="entry name" value="Methyltrans_RNA"/>
    <property type="match status" value="1"/>
</dbReference>
<keyword evidence="7 13" id="KW-0808">Transferase</keyword>
<dbReference type="GO" id="GO:0070042">
    <property type="term" value="F:rRNA (uridine-N3-)-methyltransferase activity"/>
    <property type="evidence" value="ECO:0007669"/>
    <property type="project" value="TreeGrafter"/>
</dbReference>
<evidence type="ECO:0000256" key="4">
    <source>
        <dbReference type="ARBA" id="ARBA00022490"/>
    </source>
</evidence>
<gene>
    <name evidence="13" type="primary">rsmE_14</name>
    <name evidence="13" type="ORF">GALL_515890</name>
</gene>
<accession>A0A1J5PG97</accession>
<comment type="caution">
    <text evidence="13">The sequence shown here is derived from an EMBL/GenBank/DDBJ whole genome shotgun (WGS) entry which is preliminary data.</text>
</comment>
<dbReference type="InterPro" id="IPR015947">
    <property type="entry name" value="PUA-like_sf"/>
</dbReference>
<dbReference type="PANTHER" id="PTHR30027">
    <property type="entry name" value="RIBOSOMAL RNA SMALL SUBUNIT METHYLTRANSFERASE E"/>
    <property type="match status" value="1"/>
</dbReference>
<sequence length="245" mass="26338">MSSPRFYCDAKLGPGVQLELPENAAHHASRVLRLKAGDEAVLFNGDGMDYRVQLLRVAREGVAAKVIEWASVERESPLQVTLAQAISSGDRMDFTLQKAVELGVGAIVPLAAERSVVKLAGERAEKRRDHWQNIVISACEQSGRARLPKVSAPVPLLGWLGAAPQFGLRIMLSPTAQLALHELPEPSGSICLLTGCEGGFSPQEIRAAESVDFVPVRLGPRVLRTETAALAALSAMQALWGDFRG</sequence>
<evidence type="ECO:0000313" key="13">
    <source>
        <dbReference type="EMBL" id="OIQ66839.1"/>
    </source>
</evidence>
<proteinExistence type="inferred from homology"/>
<evidence type="ECO:0000256" key="2">
    <source>
        <dbReference type="ARBA" id="ARBA00005528"/>
    </source>
</evidence>
<evidence type="ECO:0000256" key="1">
    <source>
        <dbReference type="ARBA" id="ARBA00004496"/>
    </source>
</evidence>
<dbReference type="CDD" id="cd18084">
    <property type="entry name" value="RsmE-like"/>
    <property type="match status" value="1"/>
</dbReference>
<dbReference type="InterPro" id="IPR029026">
    <property type="entry name" value="tRNA_m1G_MTases_N"/>
</dbReference>
<feature type="domain" description="Ribosomal RNA small subunit methyltransferase E PUA-like" evidence="12">
    <location>
        <begin position="20"/>
        <end position="66"/>
    </location>
</feature>
<evidence type="ECO:0000256" key="10">
    <source>
        <dbReference type="ARBA" id="ARBA00047944"/>
    </source>
</evidence>
<evidence type="ECO:0000256" key="5">
    <source>
        <dbReference type="ARBA" id="ARBA00022552"/>
    </source>
</evidence>
<comment type="subcellular location">
    <subcellularLocation>
        <location evidence="1">Cytoplasm</location>
    </subcellularLocation>
</comment>
<evidence type="ECO:0000256" key="6">
    <source>
        <dbReference type="ARBA" id="ARBA00022603"/>
    </source>
</evidence>
<evidence type="ECO:0000259" key="12">
    <source>
        <dbReference type="Pfam" id="PF20260"/>
    </source>
</evidence>
<comment type="catalytic activity">
    <reaction evidence="10">
        <text>uridine(1498) in 16S rRNA + S-adenosyl-L-methionine = N(3)-methyluridine(1498) in 16S rRNA + S-adenosyl-L-homocysteine + H(+)</text>
        <dbReference type="Rhea" id="RHEA:42920"/>
        <dbReference type="Rhea" id="RHEA-COMP:10283"/>
        <dbReference type="Rhea" id="RHEA-COMP:10284"/>
        <dbReference type="ChEBI" id="CHEBI:15378"/>
        <dbReference type="ChEBI" id="CHEBI:57856"/>
        <dbReference type="ChEBI" id="CHEBI:59789"/>
        <dbReference type="ChEBI" id="CHEBI:65315"/>
        <dbReference type="ChEBI" id="CHEBI:74502"/>
        <dbReference type="EC" id="2.1.1.193"/>
    </reaction>
</comment>
<name>A0A1J5PG97_9ZZZZ</name>
<dbReference type="Gene3D" id="3.40.1280.10">
    <property type="match status" value="1"/>
</dbReference>
<comment type="similarity">
    <text evidence="2">Belongs to the RNA methyltransferase RsmE family.</text>
</comment>
<keyword evidence="5" id="KW-0698">rRNA processing</keyword>
<reference evidence="13" key="1">
    <citation type="submission" date="2016-10" db="EMBL/GenBank/DDBJ databases">
        <title>Sequence of Gallionella enrichment culture.</title>
        <authorList>
            <person name="Poehlein A."/>
            <person name="Muehling M."/>
            <person name="Daniel R."/>
        </authorList>
    </citation>
    <scope>NUCLEOTIDE SEQUENCE</scope>
</reference>
<dbReference type="SUPFAM" id="SSF75217">
    <property type="entry name" value="alpha/beta knot"/>
    <property type="match status" value="1"/>
</dbReference>
<dbReference type="InterPro" id="IPR046886">
    <property type="entry name" value="RsmE_MTase_dom"/>
</dbReference>
<dbReference type="InterPro" id="IPR006700">
    <property type="entry name" value="RsmE"/>
</dbReference>
<evidence type="ECO:0000256" key="3">
    <source>
        <dbReference type="ARBA" id="ARBA00012328"/>
    </source>
</evidence>
<dbReference type="GO" id="GO:0070475">
    <property type="term" value="P:rRNA base methylation"/>
    <property type="evidence" value="ECO:0007669"/>
    <property type="project" value="TreeGrafter"/>
</dbReference>
<dbReference type="NCBIfam" id="NF008692">
    <property type="entry name" value="PRK11713.1-5"/>
    <property type="match status" value="1"/>
</dbReference>
<dbReference type="Pfam" id="PF20260">
    <property type="entry name" value="PUA_4"/>
    <property type="match status" value="1"/>
</dbReference>
<dbReference type="SUPFAM" id="SSF88697">
    <property type="entry name" value="PUA domain-like"/>
    <property type="match status" value="1"/>
</dbReference>
<dbReference type="EC" id="2.1.1.193" evidence="3"/>
<keyword evidence="4" id="KW-0963">Cytoplasm</keyword>
<keyword evidence="8" id="KW-0949">S-adenosyl-L-methionine</keyword>
<feature type="domain" description="Ribosomal RNA small subunit methyltransferase E methyltransferase" evidence="11">
    <location>
        <begin position="75"/>
        <end position="237"/>
    </location>
</feature>
<protein>
    <recommendedName>
        <fullName evidence="3">16S rRNA (uracil(1498)-N(3))-methyltransferase</fullName>
        <ecNumber evidence="3">2.1.1.193</ecNumber>
    </recommendedName>
</protein>
<dbReference type="NCBIfam" id="TIGR00046">
    <property type="entry name" value="RsmE family RNA methyltransferase"/>
    <property type="match status" value="1"/>
</dbReference>
<evidence type="ECO:0000256" key="9">
    <source>
        <dbReference type="ARBA" id="ARBA00025699"/>
    </source>
</evidence>
<organism evidence="13">
    <name type="scientific">mine drainage metagenome</name>
    <dbReference type="NCBI Taxonomy" id="410659"/>
    <lineage>
        <taxon>unclassified sequences</taxon>
        <taxon>metagenomes</taxon>
        <taxon>ecological metagenomes</taxon>
    </lineage>
</organism>